<gene>
    <name evidence="2" type="ORF">NWF35_06535</name>
</gene>
<dbReference type="PANTHER" id="PTHR38447">
    <property type="entry name" value="TRANSCRIPTION FACTOR YDEB-RELATED"/>
    <property type="match status" value="1"/>
</dbReference>
<name>A0ABT8IN60_9BACL</name>
<evidence type="ECO:0000313" key="3">
    <source>
        <dbReference type="Proteomes" id="UP001174196"/>
    </source>
</evidence>
<dbReference type="Pfam" id="PF02559">
    <property type="entry name" value="CarD_TRCF_RID"/>
    <property type="match status" value="1"/>
</dbReference>
<dbReference type="Pfam" id="PF21095">
    <property type="entry name" value="CarD_C"/>
    <property type="match status" value="1"/>
</dbReference>
<evidence type="ECO:0000259" key="1">
    <source>
        <dbReference type="SMART" id="SM01058"/>
    </source>
</evidence>
<dbReference type="Gene3D" id="2.40.10.170">
    <property type="match status" value="1"/>
</dbReference>
<protein>
    <submittedName>
        <fullName evidence="2">CarD family transcriptional regulator</fullName>
    </submittedName>
</protein>
<dbReference type="InterPro" id="IPR052531">
    <property type="entry name" value="CarD-like_regulator"/>
</dbReference>
<organism evidence="2 3">
    <name type="scientific">Polycladomyces subterraneus</name>
    <dbReference type="NCBI Taxonomy" id="1016997"/>
    <lineage>
        <taxon>Bacteria</taxon>
        <taxon>Bacillati</taxon>
        <taxon>Bacillota</taxon>
        <taxon>Bacilli</taxon>
        <taxon>Bacillales</taxon>
        <taxon>Thermoactinomycetaceae</taxon>
        <taxon>Polycladomyces</taxon>
    </lineage>
</organism>
<keyword evidence="3" id="KW-1185">Reference proteome</keyword>
<comment type="caution">
    <text evidence="2">The sequence shown here is derived from an EMBL/GenBank/DDBJ whole genome shotgun (WGS) entry which is preliminary data.</text>
</comment>
<dbReference type="InterPro" id="IPR048792">
    <property type="entry name" value="CarD_C"/>
</dbReference>
<evidence type="ECO:0000313" key="2">
    <source>
        <dbReference type="EMBL" id="MDN4593564.1"/>
    </source>
</evidence>
<proteinExistence type="predicted"/>
<accession>A0ABT8IN60</accession>
<dbReference type="InterPro" id="IPR003711">
    <property type="entry name" value="CarD-like/TRCF_RID"/>
</dbReference>
<dbReference type="Proteomes" id="UP001174196">
    <property type="component" value="Unassembled WGS sequence"/>
</dbReference>
<dbReference type="RefSeq" id="WP_301238276.1">
    <property type="nucleotide sequence ID" value="NZ_JANRHH010000029.1"/>
</dbReference>
<dbReference type="SMART" id="SM01058">
    <property type="entry name" value="CarD_TRCF"/>
    <property type="match status" value="1"/>
</dbReference>
<dbReference type="SUPFAM" id="SSF141259">
    <property type="entry name" value="CarD-like"/>
    <property type="match status" value="1"/>
</dbReference>
<dbReference type="InterPro" id="IPR042215">
    <property type="entry name" value="CarD-like_C"/>
</dbReference>
<dbReference type="PANTHER" id="PTHR38447:SF1">
    <property type="entry name" value="RNA POLYMERASE-BINDING TRANSCRIPTION FACTOR CARD"/>
    <property type="match status" value="1"/>
</dbReference>
<sequence length="165" mass="18841">MFNIGDKVVYPMHGAGVIESIEEKEILGERKKYYVMRMPIGEMKVMIPMNNVQSIGLREVVDEETVERVIARLRNRDKGLTANWNRRYRANMDKMKSGDIYEVADVVRSLMLRDHEKGLSTGERKMLDNARQILISELVLAKGMSEEQAFSLLDELVCSTENASG</sequence>
<reference evidence="2" key="1">
    <citation type="submission" date="2022-08" db="EMBL/GenBank/DDBJ databases">
        <title>Polycladomyces zharkentsis sp. nov., a novel thermophilic CMC and starch-degrading bacterium isolated from a geothermal spring in Kazakhstan.</title>
        <authorList>
            <person name="Mashzhan A."/>
            <person name="Kistaubaeva A."/>
            <person name="Javier-Lopez R."/>
            <person name="Birkeland N.-K."/>
        </authorList>
    </citation>
    <scope>NUCLEOTIDE SEQUENCE</scope>
    <source>
        <strain evidence="2">KSR 13</strain>
    </source>
</reference>
<feature type="domain" description="CarD-like/TRCF RNAP-interacting" evidence="1">
    <location>
        <begin position="1"/>
        <end position="111"/>
    </location>
</feature>
<dbReference type="EMBL" id="JANRHH010000029">
    <property type="protein sequence ID" value="MDN4593564.1"/>
    <property type="molecule type" value="Genomic_DNA"/>
</dbReference>
<dbReference type="InterPro" id="IPR036101">
    <property type="entry name" value="CarD-like/TRCF_RID_sf"/>
</dbReference>
<dbReference type="Gene3D" id="1.20.58.1290">
    <property type="entry name" value="CarD-like, C-terminal domain"/>
    <property type="match status" value="1"/>
</dbReference>